<dbReference type="InterPro" id="IPR006035">
    <property type="entry name" value="Ureohydrolase"/>
</dbReference>
<evidence type="ECO:0000313" key="4">
    <source>
        <dbReference type="EMBL" id="GAO29873.1"/>
    </source>
</evidence>
<evidence type="ECO:0000256" key="3">
    <source>
        <dbReference type="PROSITE-ProRule" id="PRU00742"/>
    </source>
</evidence>
<dbReference type="STRING" id="1236989.JCM15548_12104"/>
<comment type="similarity">
    <text evidence="3">Belongs to the arginase family.</text>
</comment>
<dbReference type="Pfam" id="PF00491">
    <property type="entry name" value="Arginase"/>
    <property type="match status" value="1"/>
</dbReference>
<dbReference type="GO" id="GO:0033389">
    <property type="term" value="P:putrescine biosynthetic process from arginine, via agmatine"/>
    <property type="evidence" value="ECO:0007669"/>
    <property type="project" value="TreeGrafter"/>
</dbReference>
<dbReference type="GO" id="GO:0008783">
    <property type="term" value="F:agmatinase activity"/>
    <property type="evidence" value="ECO:0007669"/>
    <property type="project" value="TreeGrafter"/>
</dbReference>
<dbReference type="GO" id="GO:0046872">
    <property type="term" value="F:metal ion binding"/>
    <property type="evidence" value="ECO:0007669"/>
    <property type="project" value="UniProtKB-KW"/>
</dbReference>
<evidence type="ECO:0000256" key="1">
    <source>
        <dbReference type="ARBA" id="ARBA00022723"/>
    </source>
</evidence>
<reference evidence="4 5" key="1">
    <citation type="journal article" date="2015" name="Microbes Environ.">
        <title>Distribution and evolution of nitrogen fixation genes in the phylum bacteroidetes.</title>
        <authorList>
            <person name="Inoue J."/>
            <person name="Oshima K."/>
            <person name="Suda W."/>
            <person name="Sakamoto M."/>
            <person name="Iino T."/>
            <person name="Noda S."/>
            <person name="Hongoh Y."/>
            <person name="Hattori M."/>
            <person name="Ohkuma M."/>
        </authorList>
    </citation>
    <scope>NUCLEOTIDE SEQUENCE [LARGE SCALE GENOMIC DNA]</scope>
    <source>
        <strain evidence="4">JCM 15548</strain>
    </source>
</reference>
<proteinExistence type="inferred from homology"/>
<comment type="caution">
    <text evidence="4">The sequence shown here is derived from an EMBL/GenBank/DDBJ whole genome shotgun (WGS) entry which is preliminary data.</text>
</comment>
<dbReference type="SUPFAM" id="SSF52768">
    <property type="entry name" value="Arginase/deacetylase"/>
    <property type="match status" value="1"/>
</dbReference>
<evidence type="ECO:0000313" key="5">
    <source>
        <dbReference type="Proteomes" id="UP000032900"/>
    </source>
</evidence>
<protein>
    <recommendedName>
        <fullName evidence="6">Arginase</fullName>
    </recommendedName>
</protein>
<dbReference type="EMBL" id="BAZW01000014">
    <property type="protein sequence ID" value="GAO29873.1"/>
    <property type="molecule type" value="Genomic_DNA"/>
</dbReference>
<dbReference type="PANTHER" id="PTHR11358">
    <property type="entry name" value="ARGINASE/AGMATINASE"/>
    <property type="match status" value="1"/>
</dbReference>
<dbReference type="AlphaFoldDB" id="A0A0E9LX62"/>
<keyword evidence="5" id="KW-1185">Reference proteome</keyword>
<dbReference type="OrthoDB" id="931936at2"/>
<sequence length="396" mass="45226">MELSHYFEPYTGGMQTVPGINAEEALGCEISFYKGEAEWFENFSGRAVIIGVPESRNSVDNRACANAPDAIRPYLYGLSAFNEKGIFGDAGNIRGNGLNDRYQALQEAIVYFNGRGVTVLLLGGTQDLTVPVVKGRLKLHPERPVNIVVGDAMLDIDTRGEDFSSRSWLSYLIGSHDVRIDDLVVFGTQKYLISPAQEKFLKERFFEIIRLGELRGENISQLEIPVRDAQIVSIDFRMIKGQPQFTSDIQSPHGIEPYDACRILRYSGMSDQVMAAGIFDVPFEEDRKDTLVLAAEMVWHFMDGFYGRYSEQPEEDAEMYKKYVVPLDGLDHPLFFFRNTGNDRWWMKAPMGAVKEVVACSREDYRQSLRSEIPGKWWRLFMRNRCRDRNDDLDDK</sequence>
<evidence type="ECO:0008006" key="6">
    <source>
        <dbReference type="Google" id="ProtNLM"/>
    </source>
</evidence>
<dbReference type="RefSeq" id="WP_062124466.1">
    <property type="nucleotide sequence ID" value="NZ_BAZW01000014.1"/>
</dbReference>
<dbReference type="InterPro" id="IPR023696">
    <property type="entry name" value="Ureohydrolase_dom_sf"/>
</dbReference>
<accession>A0A0E9LX62</accession>
<gene>
    <name evidence="4" type="ORF">JCM15548_12104</name>
</gene>
<evidence type="ECO:0000256" key="2">
    <source>
        <dbReference type="ARBA" id="ARBA00022801"/>
    </source>
</evidence>
<keyword evidence="2" id="KW-0378">Hydrolase</keyword>
<keyword evidence="1" id="KW-0479">Metal-binding</keyword>
<dbReference type="Gene3D" id="3.40.800.10">
    <property type="entry name" value="Ureohydrolase domain"/>
    <property type="match status" value="1"/>
</dbReference>
<name>A0A0E9LX62_9BACT</name>
<organism evidence="4 5">
    <name type="scientific">Geofilum rubicundum JCM 15548</name>
    <dbReference type="NCBI Taxonomy" id="1236989"/>
    <lineage>
        <taxon>Bacteria</taxon>
        <taxon>Pseudomonadati</taxon>
        <taxon>Bacteroidota</taxon>
        <taxon>Bacteroidia</taxon>
        <taxon>Marinilabiliales</taxon>
        <taxon>Marinilabiliaceae</taxon>
        <taxon>Geofilum</taxon>
    </lineage>
</organism>
<dbReference type="PANTHER" id="PTHR11358:SF26">
    <property type="entry name" value="GUANIDINO ACID HYDROLASE, MITOCHONDRIAL"/>
    <property type="match status" value="1"/>
</dbReference>
<dbReference type="Proteomes" id="UP000032900">
    <property type="component" value="Unassembled WGS sequence"/>
</dbReference>
<dbReference type="PROSITE" id="PS51409">
    <property type="entry name" value="ARGINASE_2"/>
    <property type="match status" value="1"/>
</dbReference>